<proteinExistence type="predicted"/>
<evidence type="ECO:0008006" key="2">
    <source>
        <dbReference type="Google" id="ProtNLM"/>
    </source>
</evidence>
<sequence>MIPPVITCNYCKGPIIDKELSLLTREGIYHGDCAMVKAECAHKLVKLPIRQGLPLTANDVLDIREELKSVH</sequence>
<accession>A0A0F9R6G9</accession>
<organism evidence="1">
    <name type="scientific">marine sediment metagenome</name>
    <dbReference type="NCBI Taxonomy" id="412755"/>
    <lineage>
        <taxon>unclassified sequences</taxon>
        <taxon>metagenomes</taxon>
        <taxon>ecological metagenomes</taxon>
    </lineage>
</organism>
<protein>
    <recommendedName>
        <fullName evidence="2">DUF2175 domain-containing protein</fullName>
    </recommendedName>
</protein>
<gene>
    <name evidence="1" type="ORF">LCGC14_0615200</name>
</gene>
<name>A0A0F9R6G9_9ZZZZ</name>
<comment type="caution">
    <text evidence="1">The sequence shown here is derived from an EMBL/GenBank/DDBJ whole genome shotgun (WGS) entry which is preliminary data.</text>
</comment>
<dbReference type="EMBL" id="LAZR01001030">
    <property type="protein sequence ID" value="KKN52170.1"/>
    <property type="molecule type" value="Genomic_DNA"/>
</dbReference>
<evidence type="ECO:0000313" key="1">
    <source>
        <dbReference type="EMBL" id="KKN52170.1"/>
    </source>
</evidence>
<reference evidence="1" key="1">
    <citation type="journal article" date="2015" name="Nature">
        <title>Complex archaea that bridge the gap between prokaryotes and eukaryotes.</title>
        <authorList>
            <person name="Spang A."/>
            <person name="Saw J.H."/>
            <person name="Jorgensen S.L."/>
            <person name="Zaremba-Niedzwiedzka K."/>
            <person name="Martijn J."/>
            <person name="Lind A.E."/>
            <person name="van Eijk R."/>
            <person name="Schleper C."/>
            <person name="Guy L."/>
            <person name="Ettema T.J."/>
        </authorList>
    </citation>
    <scope>NUCLEOTIDE SEQUENCE</scope>
</reference>
<dbReference type="AlphaFoldDB" id="A0A0F9R6G9"/>